<evidence type="ECO:0000313" key="12">
    <source>
        <dbReference type="EMBL" id="AVR46972.1"/>
    </source>
</evidence>
<keyword evidence="9" id="KW-1133">Transmembrane helix</keyword>
<dbReference type="GO" id="GO:0000155">
    <property type="term" value="F:phosphorelay sensor kinase activity"/>
    <property type="evidence" value="ECO:0007669"/>
    <property type="project" value="InterPro"/>
</dbReference>
<feature type="domain" description="Histidine kinase/HSP90-like ATPase" evidence="10">
    <location>
        <begin position="170"/>
        <end position="256"/>
    </location>
</feature>
<evidence type="ECO:0000313" key="13">
    <source>
        <dbReference type="Proteomes" id="UP000241507"/>
    </source>
</evidence>
<dbReference type="SUPFAM" id="SSF55874">
    <property type="entry name" value="ATPase domain of HSP90 chaperone/DNA topoisomerase II/histidine kinase"/>
    <property type="match status" value="1"/>
</dbReference>
<dbReference type="InterPro" id="IPR003594">
    <property type="entry name" value="HATPase_dom"/>
</dbReference>
<keyword evidence="3" id="KW-0597">Phosphoprotein</keyword>
<dbReference type="GO" id="GO:0016020">
    <property type="term" value="C:membrane"/>
    <property type="evidence" value="ECO:0007669"/>
    <property type="project" value="InterPro"/>
</dbReference>
<comment type="catalytic activity">
    <reaction evidence="1">
        <text>ATP + protein L-histidine = ADP + protein N-phospho-L-histidine.</text>
        <dbReference type="EC" id="2.7.13.3"/>
    </reaction>
</comment>
<evidence type="ECO:0000256" key="4">
    <source>
        <dbReference type="ARBA" id="ARBA00022679"/>
    </source>
</evidence>
<dbReference type="GO" id="GO:0005524">
    <property type="term" value="F:ATP binding"/>
    <property type="evidence" value="ECO:0007669"/>
    <property type="project" value="UniProtKB-KW"/>
</dbReference>
<reference evidence="13" key="1">
    <citation type="submission" date="2018-03" db="EMBL/GenBank/DDBJ databases">
        <title>Gramella fulva sp. nov., isolated from a dry surface of tidal flat.</title>
        <authorList>
            <person name="Hwang S.H."/>
            <person name="Hwang W.M."/>
            <person name="Kang K."/>
            <person name="Ahn T.-Y."/>
        </authorList>
    </citation>
    <scope>NUCLEOTIDE SEQUENCE [LARGE SCALE GENOMIC DNA]</scope>
    <source>
        <strain evidence="13">SH35</strain>
    </source>
</reference>
<gene>
    <name evidence="12" type="ORF">C7S20_17880</name>
</gene>
<keyword evidence="4" id="KW-0808">Transferase</keyword>
<dbReference type="RefSeq" id="WP_107013743.1">
    <property type="nucleotide sequence ID" value="NZ_CP028136.1"/>
</dbReference>
<dbReference type="AlphaFoldDB" id="A0A2R3Z9X4"/>
<keyword evidence="9" id="KW-0472">Membrane</keyword>
<proteinExistence type="predicted"/>
<dbReference type="Proteomes" id="UP000241507">
    <property type="component" value="Chromosome"/>
</dbReference>
<feature type="transmembrane region" description="Helical" evidence="9">
    <location>
        <begin position="7"/>
        <end position="31"/>
    </location>
</feature>
<dbReference type="PANTHER" id="PTHR24421:SF10">
    <property type="entry name" value="NITRATE_NITRITE SENSOR PROTEIN NARQ"/>
    <property type="match status" value="1"/>
</dbReference>
<dbReference type="Pfam" id="PF07730">
    <property type="entry name" value="HisKA_3"/>
    <property type="match status" value="1"/>
</dbReference>
<keyword evidence="7" id="KW-0067">ATP-binding</keyword>
<evidence type="ECO:0000256" key="1">
    <source>
        <dbReference type="ARBA" id="ARBA00000085"/>
    </source>
</evidence>
<evidence type="ECO:0000256" key="3">
    <source>
        <dbReference type="ARBA" id="ARBA00022553"/>
    </source>
</evidence>
<organism evidence="12 13">
    <name type="scientific">Christiangramia fulva</name>
    <dbReference type="NCBI Taxonomy" id="2126553"/>
    <lineage>
        <taxon>Bacteria</taxon>
        <taxon>Pseudomonadati</taxon>
        <taxon>Bacteroidota</taxon>
        <taxon>Flavobacteriia</taxon>
        <taxon>Flavobacteriales</taxon>
        <taxon>Flavobacteriaceae</taxon>
        <taxon>Christiangramia</taxon>
    </lineage>
</organism>
<dbReference type="PANTHER" id="PTHR24421">
    <property type="entry name" value="NITRATE/NITRITE SENSOR PROTEIN NARX-RELATED"/>
    <property type="match status" value="1"/>
</dbReference>
<evidence type="ECO:0000259" key="11">
    <source>
        <dbReference type="Pfam" id="PF07730"/>
    </source>
</evidence>
<evidence type="ECO:0000259" key="10">
    <source>
        <dbReference type="Pfam" id="PF02518"/>
    </source>
</evidence>
<dbReference type="OrthoDB" id="9760839at2"/>
<feature type="domain" description="Signal transduction histidine kinase subgroup 3 dimerisation and phosphoacceptor" evidence="11">
    <location>
        <begin position="69"/>
        <end position="124"/>
    </location>
</feature>
<dbReference type="InterPro" id="IPR011712">
    <property type="entry name" value="Sig_transdc_His_kin_sub3_dim/P"/>
</dbReference>
<evidence type="ECO:0000256" key="9">
    <source>
        <dbReference type="SAM" id="Phobius"/>
    </source>
</evidence>
<dbReference type="InterPro" id="IPR036890">
    <property type="entry name" value="HATPase_C_sf"/>
</dbReference>
<protein>
    <recommendedName>
        <fullName evidence="2">histidine kinase</fullName>
        <ecNumber evidence="2">2.7.13.3</ecNumber>
    </recommendedName>
</protein>
<dbReference type="Gene3D" id="1.20.5.1930">
    <property type="match status" value="1"/>
</dbReference>
<keyword evidence="9" id="KW-0812">Transmembrane</keyword>
<keyword evidence="13" id="KW-1185">Reference proteome</keyword>
<evidence type="ECO:0000256" key="2">
    <source>
        <dbReference type="ARBA" id="ARBA00012438"/>
    </source>
</evidence>
<evidence type="ECO:0000256" key="7">
    <source>
        <dbReference type="ARBA" id="ARBA00022840"/>
    </source>
</evidence>
<dbReference type="GO" id="GO:0046983">
    <property type="term" value="F:protein dimerization activity"/>
    <property type="evidence" value="ECO:0007669"/>
    <property type="project" value="InterPro"/>
</dbReference>
<dbReference type="InterPro" id="IPR050482">
    <property type="entry name" value="Sensor_HK_TwoCompSys"/>
</dbReference>
<evidence type="ECO:0000256" key="5">
    <source>
        <dbReference type="ARBA" id="ARBA00022741"/>
    </source>
</evidence>
<keyword evidence="5" id="KW-0547">Nucleotide-binding</keyword>
<name>A0A2R3Z9X4_9FLAO</name>
<dbReference type="EC" id="2.7.13.3" evidence="2"/>
<dbReference type="CDD" id="cd16917">
    <property type="entry name" value="HATPase_UhpB-NarQ-NarX-like"/>
    <property type="match status" value="1"/>
</dbReference>
<dbReference type="KEGG" id="grs:C7S20_17880"/>
<sequence>MLKKEEILLLVYFILVIFFLAGFTVIFFITYQRRKNKILQEKFEAEQKFKEELSNARVEIQEETLKNVSWELHDNIGQLLSVASMQMKILDRKIEEENQTEFKEVQTLVKDSLEEVRALSRSLNNEVIDDKGLEASVQNEIDRFNRLEVLEASLVIEGEKSFVKPEYKIILFRILQEFFSNVIKHSGATTLKVKFRYSPEYLEITAVDNGKGYELEKAKKGAGLLNMESRAKMINADFSLESSVNKGTSLYLCCPTNTKLYEPVDHHR</sequence>
<dbReference type="Pfam" id="PF02518">
    <property type="entry name" value="HATPase_c"/>
    <property type="match status" value="1"/>
</dbReference>
<dbReference type="Gene3D" id="3.30.565.10">
    <property type="entry name" value="Histidine kinase-like ATPase, C-terminal domain"/>
    <property type="match status" value="1"/>
</dbReference>
<keyword evidence="6 12" id="KW-0418">Kinase</keyword>
<dbReference type="EMBL" id="CP028136">
    <property type="protein sequence ID" value="AVR46972.1"/>
    <property type="molecule type" value="Genomic_DNA"/>
</dbReference>
<evidence type="ECO:0000256" key="6">
    <source>
        <dbReference type="ARBA" id="ARBA00022777"/>
    </source>
</evidence>
<accession>A0A2R3Z9X4</accession>
<evidence type="ECO:0000256" key="8">
    <source>
        <dbReference type="ARBA" id="ARBA00023012"/>
    </source>
</evidence>
<keyword evidence="8" id="KW-0902">Two-component regulatory system</keyword>